<name>A0ABY4GF07_9BACT</name>
<dbReference type="Proteomes" id="UP000830401">
    <property type="component" value="Plasmid unnamed5"/>
</dbReference>
<gene>
    <name evidence="1" type="ORF">MUN86_28150</name>
</gene>
<protein>
    <submittedName>
        <fullName evidence="1">Uncharacterized protein</fullName>
    </submittedName>
</protein>
<proteinExistence type="predicted"/>
<keyword evidence="2" id="KW-1185">Reference proteome</keyword>
<keyword evidence="1" id="KW-0614">Plasmid</keyword>
<geneLocation type="plasmid" evidence="1 2">
    <name>unnamed5</name>
</geneLocation>
<sequence>MTAAIYGAGTPASAFPAEENTVQAGITLSSANPTASEAFDEPLDMATVLAIASNFSAR</sequence>
<organism evidence="1 2">
    <name type="scientific">Hymenobacter volaticus</name>
    <dbReference type="NCBI Taxonomy" id="2932254"/>
    <lineage>
        <taxon>Bacteria</taxon>
        <taxon>Pseudomonadati</taxon>
        <taxon>Bacteroidota</taxon>
        <taxon>Cytophagia</taxon>
        <taxon>Cytophagales</taxon>
        <taxon>Hymenobacteraceae</taxon>
        <taxon>Hymenobacter</taxon>
    </lineage>
</organism>
<evidence type="ECO:0000313" key="2">
    <source>
        <dbReference type="Proteomes" id="UP000830401"/>
    </source>
</evidence>
<accession>A0ABY4GF07</accession>
<dbReference type="RefSeq" id="WP_245127317.1">
    <property type="nucleotide sequence ID" value="NZ_CP095066.1"/>
</dbReference>
<reference evidence="1" key="1">
    <citation type="submission" date="2022-04" db="EMBL/GenBank/DDBJ databases">
        <title>Hymenobacter sp. isolated from the air.</title>
        <authorList>
            <person name="Won M."/>
            <person name="Lee C.-M."/>
            <person name="Woen H.-Y."/>
            <person name="Kwon S.-W."/>
        </authorList>
    </citation>
    <scope>NUCLEOTIDE SEQUENCE</scope>
    <source>
        <strain evidence="1">5420S-77</strain>
        <plasmid evidence="1">unnamed5</plasmid>
    </source>
</reference>
<dbReference type="EMBL" id="CP095066">
    <property type="protein sequence ID" value="UOQ69516.1"/>
    <property type="molecule type" value="Genomic_DNA"/>
</dbReference>
<evidence type="ECO:0000313" key="1">
    <source>
        <dbReference type="EMBL" id="UOQ69516.1"/>
    </source>
</evidence>